<feature type="domain" description="DUF4123" evidence="1">
    <location>
        <begin position="13"/>
        <end position="124"/>
    </location>
</feature>
<proteinExistence type="predicted"/>
<evidence type="ECO:0000313" key="2">
    <source>
        <dbReference type="EMBL" id="TFH89962.1"/>
    </source>
</evidence>
<accession>A0A4Y8WAL8</accession>
<dbReference type="Proteomes" id="UP000297753">
    <property type="component" value="Unassembled WGS sequence"/>
</dbReference>
<organism evidence="2 3">
    <name type="scientific">Vibrio ouci</name>
    <dbReference type="NCBI Taxonomy" id="2499078"/>
    <lineage>
        <taxon>Bacteria</taxon>
        <taxon>Pseudomonadati</taxon>
        <taxon>Pseudomonadota</taxon>
        <taxon>Gammaproteobacteria</taxon>
        <taxon>Vibrionales</taxon>
        <taxon>Vibrionaceae</taxon>
        <taxon>Vibrio</taxon>
    </lineage>
</organism>
<protein>
    <submittedName>
        <fullName evidence="2">DUF4123 domain-containing protein</fullName>
    </submittedName>
</protein>
<comment type="caution">
    <text evidence="2">The sequence shown here is derived from an EMBL/GenBank/DDBJ whole genome shotgun (WGS) entry which is preliminary data.</text>
</comment>
<dbReference type="RefSeq" id="WP_134836965.1">
    <property type="nucleotide sequence ID" value="NZ_SATR01000039.1"/>
</dbReference>
<dbReference type="AlphaFoldDB" id="A0A4Y8WAL8"/>
<dbReference type="InterPro" id="IPR025391">
    <property type="entry name" value="DUF4123"/>
</dbReference>
<reference evidence="2 3" key="1">
    <citation type="submission" date="2019-01" db="EMBL/GenBank/DDBJ databases">
        <title>Vibrio BEI176 sp. nov, a marine bacterium isolated from China: eastern marignal seas.</title>
        <authorList>
            <person name="Li B."/>
        </authorList>
    </citation>
    <scope>NUCLEOTIDE SEQUENCE [LARGE SCALE GENOMIC DNA]</scope>
    <source>
        <strain evidence="2 3">BEI176</strain>
    </source>
</reference>
<gene>
    <name evidence="2" type="ORF">ELS82_19535</name>
</gene>
<name>A0A4Y8WAL8_9VIBR</name>
<keyword evidence="3" id="KW-1185">Reference proteome</keyword>
<dbReference type="OrthoDB" id="5891132at2"/>
<dbReference type="Pfam" id="PF13503">
    <property type="entry name" value="DUF4123"/>
    <property type="match status" value="1"/>
</dbReference>
<evidence type="ECO:0000259" key="1">
    <source>
        <dbReference type="Pfam" id="PF13503"/>
    </source>
</evidence>
<sequence length="260" mass="29902">MLSEWFQVSEGNYYWLADANAHQQVVKESGFGFDDSIPLFSGPMFESAKALSPWLVPVSEQLLSVKSDVLDLGIGIQSAAEFDQLIEHLRSLLLASYEGEEVMFRFYDKQVIGPMLLAMEESEVNSLLGNIDQLAIANESLACYINQSKFDFTLSTETWWKVQPHHLTALYNENTHAKSIERRWWNLFPKMMERLANPNDVILNALKKAQERGYPQEQMEACVLVEVTRQTQTHLSELSQPFHLNLEELKELETLKEVWT</sequence>
<dbReference type="EMBL" id="SATR01000039">
    <property type="protein sequence ID" value="TFH89962.1"/>
    <property type="molecule type" value="Genomic_DNA"/>
</dbReference>
<evidence type="ECO:0000313" key="3">
    <source>
        <dbReference type="Proteomes" id="UP000297753"/>
    </source>
</evidence>